<protein>
    <submittedName>
        <fullName evidence="1">Uncharacterized protein</fullName>
    </submittedName>
</protein>
<gene>
    <name evidence="1" type="ORF">PVAP13_1NG213700</name>
</gene>
<evidence type="ECO:0000313" key="2">
    <source>
        <dbReference type="Proteomes" id="UP000823388"/>
    </source>
</evidence>
<accession>A0A8T0WXD0</accession>
<reference evidence="1" key="1">
    <citation type="submission" date="2020-05" db="EMBL/GenBank/DDBJ databases">
        <title>WGS assembly of Panicum virgatum.</title>
        <authorList>
            <person name="Lovell J.T."/>
            <person name="Jenkins J."/>
            <person name="Shu S."/>
            <person name="Juenger T.E."/>
            <person name="Schmutz J."/>
        </authorList>
    </citation>
    <scope>NUCLEOTIDE SEQUENCE</scope>
    <source>
        <strain evidence="1">AP13</strain>
    </source>
</reference>
<evidence type="ECO:0000313" key="1">
    <source>
        <dbReference type="EMBL" id="KAG2650997.1"/>
    </source>
</evidence>
<organism evidence="1 2">
    <name type="scientific">Panicum virgatum</name>
    <name type="common">Blackwell switchgrass</name>
    <dbReference type="NCBI Taxonomy" id="38727"/>
    <lineage>
        <taxon>Eukaryota</taxon>
        <taxon>Viridiplantae</taxon>
        <taxon>Streptophyta</taxon>
        <taxon>Embryophyta</taxon>
        <taxon>Tracheophyta</taxon>
        <taxon>Spermatophyta</taxon>
        <taxon>Magnoliopsida</taxon>
        <taxon>Liliopsida</taxon>
        <taxon>Poales</taxon>
        <taxon>Poaceae</taxon>
        <taxon>PACMAD clade</taxon>
        <taxon>Panicoideae</taxon>
        <taxon>Panicodae</taxon>
        <taxon>Paniceae</taxon>
        <taxon>Panicinae</taxon>
        <taxon>Panicum</taxon>
        <taxon>Panicum sect. Hiantes</taxon>
    </lineage>
</organism>
<sequence>MKECENRYEFISLLLVGMGRGYSEGSQMYVPCWFQTRHLFCSARGSFPFSWDDFSGLQLKAKMDAKHGLMLETWICLKLLFFQNCAIL</sequence>
<proteinExistence type="predicted"/>
<dbReference type="Proteomes" id="UP000823388">
    <property type="component" value="Chromosome 1N"/>
</dbReference>
<dbReference type="AlphaFoldDB" id="A0A8T0WXD0"/>
<dbReference type="EMBL" id="CM029038">
    <property type="protein sequence ID" value="KAG2650997.1"/>
    <property type="molecule type" value="Genomic_DNA"/>
</dbReference>
<keyword evidence="2" id="KW-1185">Reference proteome</keyword>
<name>A0A8T0WXD0_PANVG</name>
<comment type="caution">
    <text evidence="1">The sequence shown here is derived from an EMBL/GenBank/DDBJ whole genome shotgun (WGS) entry which is preliminary data.</text>
</comment>